<dbReference type="InterPro" id="IPR025687">
    <property type="entry name" value="Znf-C4pol"/>
</dbReference>
<evidence type="ECO:0000256" key="7">
    <source>
        <dbReference type="ARBA" id="ARBA00022705"/>
    </source>
</evidence>
<evidence type="ECO:0000256" key="15">
    <source>
        <dbReference type="ARBA" id="ARBA00023125"/>
    </source>
</evidence>
<dbReference type="InterPro" id="IPR006134">
    <property type="entry name" value="DNA-dir_DNA_pol_B_multi_dom"/>
</dbReference>
<dbReference type="OrthoDB" id="2414538at2759"/>
<dbReference type="GO" id="GO:0051539">
    <property type="term" value="F:4 iron, 4 sulfur cluster binding"/>
    <property type="evidence" value="ECO:0007669"/>
    <property type="project" value="UniProtKB-KW"/>
</dbReference>
<evidence type="ECO:0000256" key="6">
    <source>
        <dbReference type="ARBA" id="ARBA00022695"/>
    </source>
</evidence>
<feature type="domain" description="C4-type zinc-finger of DNA polymerase delta" evidence="24">
    <location>
        <begin position="1426"/>
        <end position="1510"/>
    </location>
</feature>
<dbReference type="EC" id="2.7.7.7" evidence="20"/>
<evidence type="ECO:0000259" key="22">
    <source>
        <dbReference type="Pfam" id="PF00136"/>
    </source>
</evidence>
<dbReference type="GO" id="GO:0006260">
    <property type="term" value="P:DNA replication"/>
    <property type="evidence" value="ECO:0007669"/>
    <property type="project" value="UniProtKB-KW"/>
</dbReference>
<evidence type="ECO:0000256" key="13">
    <source>
        <dbReference type="ARBA" id="ARBA00023004"/>
    </source>
</evidence>
<keyword evidence="7 20" id="KW-0235">DNA replication</keyword>
<dbReference type="Pfam" id="PF00136">
    <property type="entry name" value="DNA_pol_B"/>
    <property type="match status" value="1"/>
</dbReference>
<evidence type="ECO:0000256" key="19">
    <source>
        <dbReference type="ARBA" id="ARBA00066055"/>
    </source>
</evidence>
<keyword evidence="16" id="KW-0234">DNA repair</keyword>
<evidence type="ECO:0000256" key="8">
    <source>
        <dbReference type="ARBA" id="ARBA00022723"/>
    </source>
</evidence>
<keyword evidence="12 20" id="KW-0239">DNA-directed DNA polymerase</keyword>
<keyword evidence="4 20" id="KW-0004">4Fe-4S</keyword>
<dbReference type="InParanoid" id="A0A448YFM8"/>
<evidence type="ECO:0000256" key="2">
    <source>
        <dbReference type="ARBA" id="ARBA00004123"/>
    </source>
</evidence>
<evidence type="ECO:0000256" key="21">
    <source>
        <dbReference type="SAM" id="MobiDB-lite"/>
    </source>
</evidence>
<dbReference type="Gene3D" id="3.90.1600.10">
    <property type="entry name" value="Palm domain of DNA polymerase"/>
    <property type="match status" value="1"/>
</dbReference>
<evidence type="ECO:0000256" key="14">
    <source>
        <dbReference type="ARBA" id="ARBA00023014"/>
    </source>
</evidence>
<dbReference type="InterPro" id="IPR017964">
    <property type="entry name" value="DNA-dir_DNA_pol_B_CS"/>
</dbReference>
<evidence type="ECO:0000256" key="5">
    <source>
        <dbReference type="ARBA" id="ARBA00022679"/>
    </source>
</evidence>
<evidence type="ECO:0000256" key="1">
    <source>
        <dbReference type="ARBA" id="ARBA00001966"/>
    </source>
</evidence>
<dbReference type="PROSITE" id="PS00116">
    <property type="entry name" value="DNA_POLYMERASE_B"/>
    <property type="match status" value="1"/>
</dbReference>
<comment type="similarity">
    <text evidence="3 20">Belongs to the DNA polymerase type-B family.</text>
</comment>
<evidence type="ECO:0000256" key="9">
    <source>
        <dbReference type="ARBA" id="ARBA00022763"/>
    </source>
</evidence>
<dbReference type="GO" id="GO:0003677">
    <property type="term" value="F:DNA binding"/>
    <property type="evidence" value="ECO:0007669"/>
    <property type="project" value="UniProtKB-KW"/>
</dbReference>
<dbReference type="Gene3D" id="3.30.342.10">
    <property type="entry name" value="DNA Polymerase, chain B, domain 1"/>
    <property type="match status" value="1"/>
</dbReference>
<dbReference type="InterPro" id="IPR043502">
    <property type="entry name" value="DNA/RNA_pol_sf"/>
</dbReference>
<evidence type="ECO:0000259" key="23">
    <source>
        <dbReference type="Pfam" id="PF03104"/>
    </source>
</evidence>
<dbReference type="GO" id="GO:0042276">
    <property type="term" value="P:error-prone translesion synthesis"/>
    <property type="evidence" value="ECO:0007669"/>
    <property type="project" value="TreeGrafter"/>
</dbReference>
<dbReference type="Proteomes" id="UP000290900">
    <property type="component" value="Unassembled WGS sequence"/>
</dbReference>
<accession>A0A448YFM8</accession>
<dbReference type="CDD" id="cd05534">
    <property type="entry name" value="POLBc_zeta"/>
    <property type="match status" value="1"/>
</dbReference>
<evidence type="ECO:0000256" key="3">
    <source>
        <dbReference type="ARBA" id="ARBA00005755"/>
    </source>
</evidence>
<dbReference type="GO" id="GO:0000166">
    <property type="term" value="F:nucleotide binding"/>
    <property type="evidence" value="ECO:0007669"/>
    <property type="project" value="InterPro"/>
</dbReference>
<dbReference type="InterPro" id="IPR006133">
    <property type="entry name" value="DNA-dir_DNA_pol_B_exonuc"/>
</dbReference>
<protein>
    <recommendedName>
        <fullName evidence="20">DNA polymerase</fullName>
        <ecNumber evidence="20">2.7.7.7</ecNumber>
    </recommendedName>
</protein>
<feature type="domain" description="DNA-directed DNA polymerase family B multifunctional" evidence="22">
    <location>
        <begin position="940"/>
        <end position="1389"/>
    </location>
</feature>
<dbReference type="SMART" id="SM00486">
    <property type="entry name" value="POLBc"/>
    <property type="match status" value="1"/>
</dbReference>
<reference evidence="25 26" key="1">
    <citation type="submission" date="2018-12" db="EMBL/GenBank/DDBJ databases">
        <authorList>
            <person name="Tiukova I."/>
            <person name="Dainat J."/>
        </authorList>
    </citation>
    <scope>NUCLEOTIDE SEQUENCE [LARGE SCALE GENOMIC DNA]</scope>
</reference>
<comment type="subunit">
    <text evidence="19">Forms DNA polymerase zeta with REV7.</text>
</comment>
<dbReference type="InterPro" id="IPR012337">
    <property type="entry name" value="RNaseH-like_sf"/>
</dbReference>
<dbReference type="InterPro" id="IPR030559">
    <property type="entry name" value="PolZ_Rev3"/>
</dbReference>
<keyword evidence="8 20" id="KW-0479">Metal-binding</keyword>
<evidence type="ECO:0000256" key="11">
    <source>
        <dbReference type="ARBA" id="ARBA00022833"/>
    </source>
</evidence>
<feature type="compositionally biased region" description="Basic and acidic residues" evidence="21">
    <location>
        <begin position="32"/>
        <end position="41"/>
    </location>
</feature>
<evidence type="ECO:0000256" key="17">
    <source>
        <dbReference type="ARBA" id="ARBA00023242"/>
    </source>
</evidence>
<evidence type="ECO:0000256" key="20">
    <source>
        <dbReference type="RuleBase" id="RU000442"/>
    </source>
</evidence>
<feature type="domain" description="DNA-directed DNA polymerase family B exonuclease" evidence="23">
    <location>
        <begin position="694"/>
        <end position="873"/>
    </location>
</feature>
<dbReference type="PANTHER" id="PTHR45812">
    <property type="entry name" value="DNA POLYMERASE ZETA CATALYTIC SUBUNIT"/>
    <property type="match status" value="1"/>
</dbReference>
<sequence>MKESFQREGDPENDNNGKLGARQRKKAKNSGKAHDQDKTFEETDGGGPVPGSPSSLRHFLSDISIVRGVPFYNYAVGFAPFLKISLLSPRYSVRLTRLLTEGIIFGHPIQPFEAHLPYTFQFLMDYNCYSCNWISLSHFFWRSPLIQLENREDYQLYFDTDFCGYNRTKISKDLKKFLAAYVTPFSSNYNILNSDEYPRMGRSLFELDTSVAWIANRSELEERNIHTNLRESLSIPSNPEKYINSTRALLADVRFQRKQRNLADDAKLKLFDNVHRLFEGEKWVEIDELREMFQYCIKLSEESYHKTYGDDKLLTGDAVVPKYSWIDKYPTSFTSVEILQYEPDTSMLKLVCLRDSSASIDALLSGITTSHDKSSSKISTISQLSETILNSVILGDDVDASFDEGSEISEDDEAYQEDDDINSEADDFMGSIPHLELEKEEPARKDRAEEFQVELSGELKNDTSTLSFKDIEQKKEAEVTENNDEADDTDLKIFEATQAGKEGKEGNLSHREEDLEHFPPPISQRNVNSTDDFNLYSLLGDIGRKERLFSVGARAPRYESKAAFIDSLENEYGMLKIEYPDPFFSERENYDDKPFYFAGRKFQLKCLDTQGLKGYGTVEATDSNYPEPQEGCFQSVWYHSKSPPRFSEVKQWVMQGKASAMAQTKSQVFGSQIEPTTQRMQGYKFSSAETPVERKHTNYSKLIMLAIEIHVNTRGSLEPDPMKDPVSAIFWHFDKKSNPYPLDIEDSGVFLVSSNDIILAWDRMVGVPIRIFEDEEELIAGLVGLVELVDPDILGGYEIHSSSWGYIIERFRNVYDVDLPIRLSRVADKQSNKVGDRWGYTHASGIRITGRHMLNIWRRLRSELRLGSYTLENTVFHVLHQRIPHYDSETLTRWYNTDKDDLLSCALCYYVHRLSLEVQLIDQLEVIEKITEQSRLLGIDFYSVIYRGSQFRVESLLVRLAKAEDFILASPSKKQVFNQDPLQCVPLILEPESALYKSPLVVLDFQSLYPSVTIAYNYCYSTLLGRMRGFDPSRYQKLGVTNQKLPSGILKVLENSITISPNGLMFAKPDVRESLLAKMLTEILDARILVKDTMSKLHDDRELNKMYDHRQLALKLIANVTYGYTSATFSGRMPHSAIADSIVSSGRETLLRTISEIEGNPRWGAKVVYGDTDSLFIYLPGKTRQDAFKLGREMAAYITHINPAPMKLKFEKVYHPSILVSKKRYIGWKYAYEDQETPEFDAKGIETVRRDGIPAQQKIIEKAITILFRTMDISQVKTYVLSQFSKIMKNQVNLGDFLFGKEVRLGTYRSESHAPPGAKVSMEKMARDHRAEPQYKQRVFYVVKKGQRGQSLKERCISPEDFLEDENAELDSEYYITKVLVPPLERIFNLMGVDIRRWYSEMPKHILYGASRNTALKNLNVRIGVCICCGDSIDRKSLHPSDIRLCQACIENRQSTSLVLEANIRAREKHLKDICITCDGCSRRITGSNTIRMINSLECDSKDCPVYYDRQKAFKQVEKLRNELGVIPDW</sequence>
<keyword evidence="26" id="KW-1185">Reference proteome</keyword>
<evidence type="ECO:0000256" key="12">
    <source>
        <dbReference type="ARBA" id="ARBA00022932"/>
    </source>
</evidence>
<keyword evidence="5 20" id="KW-0808">Transferase</keyword>
<keyword evidence="10 20" id="KW-0863">Zinc-finger</keyword>
<evidence type="ECO:0000313" key="26">
    <source>
        <dbReference type="Proteomes" id="UP000290900"/>
    </source>
</evidence>
<keyword evidence="15 20" id="KW-0238">DNA-binding</keyword>
<feature type="compositionally biased region" description="Basic residues" evidence="21">
    <location>
        <begin position="21"/>
        <end position="31"/>
    </location>
</feature>
<dbReference type="Gene3D" id="3.30.420.10">
    <property type="entry name" value="Ribonuclease H-like superfamily/Ribonuclease H"/>
    <property type="match status" value="1"/>
</dbReference>
<evidence type="ECO:0000256" key="18">
    <source>
        <dbReference type="ARBA" id="ARBA00049244"/>
    </source>
</evidence>
<dbReference type="FunFam" id="1.10.132.60:FF:000007">
    <property type="entry name" value="DNA polymerase"/>
    <property type="match status" value="1"/>
</dbReference>
<proteinExistence type="inferred from homology"/>
<comment type="subcellular location">
    <subcellularLocation>
        <location evidence="2 20">Nucleus</location>
    </subcellularLocation>
</comment>
<evidence type="ECO:0000313" key="25">
    <source>
        <dbReference type="EMBL" id="VEU19676.1"/>
    </source>
</evidence>
<evidence type="ECO:0000256" key="4">
    <source>
        <dbReference type="ARBA" id="ARBA00022485"/>
    </source>
</evidence>
<dbReference type="PANTHER" id="PTHR45812:SF1">
    <property type="entry name" value="DNA POLYMERASE ZETA CATALYTIC SUBUNIT"/>
    <property type="match status" value="1"/>
</dbReference>
<dbReference type="InterPro" id="IPR006172">
    <property type="entry name" value="DNA-dir_DNA_pol_B"/>
</dbReference>
<keyword evidence="17 20" id="KW-0539">Nucleus</keyword>
<keyword evidence="13 20" id="KW-0408">Iron</keyword>
<dbReference type="STRING" id="13370.A0A448YFM8"/>
<keyword evidence="11 20" id="KW-0862">Zinc</keyword>
<keyword evidence="14 20" id="KW-0411">Iron-sulfur</keyword>
<dbReference type="EMBL" id="CAACVR010000001">
    <property type="protein sequence ID" value="VEU19676.1"/>
    <property type="molecule type" value="Genomic_DNA"/>
</dbReference>
<organism evidence="25 26">
    <name type="scientific">Brettanomyces naardenensis</name>
    <name type="common">Yeast</name>
    <dbReference type="NCBI Taxonomy" id="13370"/>
    <lineage>
        <taxon>Eukaryota</taxon>
        <taxon>Fungi</taxon>
        <taxon>Dikarya</taxon>
        <taxon>Ascomycota</taxon>
        <taxon>Saccharomycotina</taxon>
        <taxon>Pichiomycetes</taxon>
        <taxon>Pichiales</taxon>
        <taxon>Pichiaceae</taxon>
        <taxon>Brettanomyces</taxon>
    </lineage>
</organism>
<dbReference type="InterPro" id="IPR023211">
    <property type="entry name" value="DNA_pol_palm_dom_sf"/>
</dbReference>
<keyword evidence="6 20" id="KW-0548">Nucleotidyltransferase</keyword>
<dbReference type="GO" id="GO:0005634">
    <property type="term" value="C:nucleus"/>
    <property type="evidence" value="ECO:0007669"/>
    <property type="project" value="UniProtKB-SubCell"/>
</dbReference>
<comment type="cofactor">
    <cofactor evidence="1 20">
        <name>[4Fe-4S] cluster</name>
        <dbReference type="ChEBI" id="CHEBI:49883"/>
    </cofactor>
</comment>
<dbReference type="Gene3D" id="1.10.287.690">
    <property type="entry name" value="Helix hairpin bin"/>
    <property type="match status" value="1"/>
</dbReference>
<evidence type="ECO:0000256" key="16">
    <source>
        <dbReference type="ARBA" id="ARBA00023204"/>
    </source>
</evidence>
<gene>
    <name evidence="25" type="ORF">BRENAR_LOCUS413</name>
</gene>
<dbReference type="Gene3D" id="1.10.132.60">
    <property type="entry name" value="DNA polymerase family B, C-terminal domain"/>
    <property type="match status" value="1"/>
</dbReference>
<dbReference type="FunFam" id="3.30.420.10:FF:000024">
    <property type="entry name" value="DNA polymerase zeta catalytic subunit"/>
    <property type="match status" value="1"/>
</dbReference>
<feature type="region of interest" description="Disordered" evidence="21">
    <location>
        <begin position="1"/>
        <end position="52"/>
    </location>
</feature>
<dbReference type="Pfam" id="PF14260">
    <property type="entry name" value="zf-C4pol"/>
    <property type="match status" value="1"/>
</dbReference>
<dbReference type="GO" id="GO:0000724">
    <property type="term" value="P:double-strand break repair via homologous recombination"/>
    <property type="evidence" value="ECO:0007669"/>
    <property type="project" value="TreeGrafter"/>
</dbReference>
<dbReference type="InterPro" id="IPR036397">
    <property type="entry name" value="RNaseH_sf"/>
</dbReference>
<dbReference type="InterPro" id="IPR042087">
    <property type="entry name" value="DNA_pol_B_thumb"/>
</dbReference>
<keyword evidence="9" id="KW-0227">DNA damage</keyword>
<dbReference type="SUPFAM" id="SSF56672">
    <property type="entry name" value="DNA/RNA polymerases"/>
    <property type="match status" value="1"/>
</dbReference>
<evidence type="ECO:0000256" key="10">
    <source>
        <dbReference type="ARBA" id="ARBA00022771"/>
    </source>
</evidence>
<dbReference type="FunFam" id="1.10.287.690:FF:000002">
    <property type="entry name" value="DNA polymerase zeta"/>
    <property type="match status" value="1"/>
</dbReference>
<dbReference type="SUPFAM" id="SSF53098">
    <property type="entry name" value="Ribonuclease H-like"/>
    <property type="match status" value="1"/>
</dbReference>
<evidence type="ECO:0000259" key="24">
    <source>
        <dbReference type="Pfam" id="PF14260"/>
    </source>
</evidence>
<feature type="compositionally biased region" description="Basic and acidic residues" evidence="21">
    <location>
        <begin position="1"/>
        <end position="10"/>
    </location>
</feature>
<dbReference type="CDD" id="cd05778">
    <property type="entry name" value="DNA_polB_zeta_exo"/>
    <property type="match status" value="1"/>
</dbReference>
<dbReference type="FunCoup" id="A0A448YFM8">
    <property type="interactions" value="687"/>
</dbReference>
<dbReference type="Pfam" id="PF03104">
    <property type="entry name" value="DNA_pol_B_exo1"/>
    <property type="match status" value="1"/>
</dbReference>
<dbReference type="PRINTS" id="PR00106">
    <property type="entry name" value="DNAPOLB"/>
</dbReference>
<comment type="catalytic activity">
    <reaction evidence="18 20">
        <text>DNA(n) + a 2'-deoxyribonucleoside 5'-triphosphate = DNA(n+1) + diphosphate</text>
        <dbReference type="Rhea" id="RHEA:22508"/>
        <dbReference type="Rhea" id="RHEA-COMP:17339"/>
        <dbReference type="Rhea" id="RHEA-COMP:17340"/>
        <dbReference type="ChEBI" id="CHEBI:33019"/>
        <dbReference type="ChEBI" id="CHEBI:61560"/>
        <dbReference type="ChEBI" id="CHEBI:173112"/>
        <dbReference type="EC" id="2.7.7.7"/>
    </reaction>
</comment>
<name>A0A448YFM8_BRENA</name>
<dbReference type="GO" id="GO:0016035">
    <property type="term" value="C:zeta DNA polymerase complex"/>
    <property type="evidence" value="ECO:0007669"/>
    <property type="project" value="InterPro"/>
</dbReference>
<dbReference type="GO" id="GO:0003887">
    <property type="term" value="F:DNA-directed DNA polymerase activity"/>
    <property type="evidence" value="ECO:0007669"/>
    <property type="project" value="UniProtKB-KW"/>
</dbReference>
<dbReference type="GO" id="GO:0008270">
    <property type="term" value="F:zinc ion binding"/>
    <property type="evidence" value="ECO:0007669"/>
    <property type="project" value="UniProtKB-KW"/>
</dbReference>